<dbReference type="Gene3D" id="1.10.10.10">
    <property type="entry name" value="Winged helix-like DNA-binding domain superfamily/Winged helix DNA-binding domain"/>
    <property type="match status" value="1"/>
</dbReference>
<dbReference type="GO" id="GO:0003700">
    <property type="term" value="F:DNA-binding transcription factor activity"/>
    <property type="evidence" value="ECO:0007669"/>
    <property type="project" value="InterPro"/>
</dbReference>
<feature type="domain" description="HTH lysR-type" evidence="5">
    <location>
        <begin position="14"/>
        <end position="63"/>
    </location>
</feature>
<dbReference type="PRINTS" id="PR00039">
    <property type="entry name" value="HTHLYSR"/>
</dbReference>
<keyword evidence="2" id="KW-0805">Transcription regulation</keyword>
<dbReference type="AlphaFoldDB" id="A0A014Q2J2"/>
<keyword evidence="7" id="KW-1185">Reference proteome</keyword>
<dbReference type="FunFam" id="1.10.10.10:FF:000001">
    <property type="entry name" value="LysR family transcriptional regulator"/>
    <property type="match status" value="1"/>
</dbReference>
<dbReference type="Pfam" id="PF00126">
    <property type="entry name" value="HTH_1"/>
    <property type="match status" value="1"/>
</dbReference>
<dbReference type="InterPro" id="IPR058163">
    <property type="entry name" value="LysR-type_TF_proteobact-type"/>
</dbReference>
<dbReference type="GO" id="GO:0043565">
    <property type="term" value="F:sequence-specific DNA binding"/>
    <property type="evidence" value="ECO:0007669"/>
    <property type="project" value="TreeGrafter"/>
</dbReference>
<comment type="similarity">
    <text evidence="1">Belongs to the LysR transcriptional regulatory family.</text>
</comment>
<dbReference type="Pfam" id="PF03466">
    <property type="entry name" value="LysR_substrate"/>
    <property type="match status" value="1"/>
</dbReference>
<evidence type="ECO:0000256" key="2">
    <source>
        <dbReference type="ARBA" id="ARBA00023015"/>
    </source>
</evidence>
<dbReference type="Gene3D" id="3.40.190.290">
    <property type="match status" value="1"/>
</dbReference>
<dbReference type="InterPro" id="IPR036390">
    <property type="entry name" value="WH_DNA-bd_sf"/>
</dbReference>
<evidence type="ECO:0000313" key="7">
    <source>
        <dbReference type="Proteomes" id="UP000019918"/>
    </source>
</evidence>
<dbReference type="OrthoDB" id="9110639at2"/>
<dbReference type="InterPro" id="IPR036388">
    <property type="entry name" value="WH-like_DNA-bd_sf"/>
</dbReference>
<organism evidence="6 7">
    <name type="scientific">Erwinia mallotivora</name>
    <dbReference type="NCBI Taxonomy" id="69222"/>
    <lineage>
        <taxon>Bacteria</taxon>
        <taxon>Pseudomonadati</taxon>
        <taxon>Pseudomonadota</taxon>
        <taxon>Gammaproteobacteria</taxon>
        <taxon>Enterobacterales</taxon>
        <taxon>Erwiniaceae</taxon>
        <taxon>Erwinia</taxon>
    </lineage>
</organism>
<dbReference type="PATRIC" id="fig|69222.5.peg.39"/>
<evidence type="ECO:0000259" key="5">
    <source>
        <dbReference type="PROSITE" id="PS50931"/>
    </source>
</evidence>
<sequence length="302" mass="32793">MMIGQDRLKGITPFVASVESGSFTAAASQLHLTSSAISKSVARLEARLGSRLFERTTRSLTLTDAGLAFYQTCTRVLSELAEAESVLASQRTIPVGRLRISLPNTFGRMHVMPLLTAFCQQNPEMQINLSFSDRFVDLFEDGVDVAVRIGGPAEYPPSLGYRFLGNERLIFCAAPAWLESHGEPASLQALSQHRAIVYDRVDGSTSPWYLPAPDGRIATRTVAHRMALGDGEAQVAAVVAGLGIAQMATWLMAKQLADGELVQILPELTVDGLPLSVIWPRKKQLTPKVHALLAALDNLRIT</sequence>
<dbReference type="PANTHER" id="PTHR30537">
    <property type="entry name" value="HTH-TYPE TRANSCRIPTIONAL REGULATOR"/>
    <property type="match status" value="1"/>
</dbReference>
<protein>
    <submittedName>
        <fullName evidence="6">LysR family transcriptional regulator</fullName>
    </submittedName>
</protein>
<dbReference type="EMBL" id="JFHN01000010">
    <property type="protein sequence ID" value="EXU77372.1"/>
    <property type="molecule type" value="Genomic_DNA"/>
</dbReference>
<dbReference type="GO" id="GO:0006351">
    <property type="term" value="P:DNA-templated transcription"/>
    <property type="evidence" value="ECO:0007669"/>
    <property type="project" value="TreeGrafter"/>
</dbReference>
<dbReference type="CDD" id="cd08475">
    <property type="entry name" value="PBP2_CrgA_like_6"/>
    <property type="match status" value="1"/>
</dbReference>
<dbReference type="PANTHER" id="PTHR30537:SF58">
    <property type="entry name" value="HTH-TYPE TRANSCRIPTIONAL REGULATOR PERR"/>
    <property type="match status" value="1"/>
</dbReference>
<name>A0A014Q2J2_9GAMM</name>
<dbReference type="SUPFAM" id="SSF46785">
    <property type="entry name" value="Winged helix' DNA-binding domain"/>
    <property type="match status" value="1"/>
</dbReference>
<dbReference type="STRING" id="69222.BG55_00120"/>
<dbReference type="InterPro" id="IPR005119">
    <property type="entry name" value="LysR_subst-bd"/>
</dbReference>
<keyword evidence="4" id="KW-0804">Transcription</keyword>
<evidence type="ECO:0000256" key="3">
    <source>
        <dbReference type="ARBA" id="ARBA00023125"/>
    </source>
</evidence>
<dbReference type="PROSITE" id="PS50931">
    <property type="entry name" value="HTH_LYSR"/>
    <property type="match status" value="1"/>
</dbReference>
<dbReference type="Proteomes" id="UP000019918">
    <property type="component" value="Unassembled WGS sequence"/>
</dbReference>
<reference evidence="6 7" key="1">
    <citation type="submission" date="2014-02" db="EMBL/GenBank/DDBJ databases">
        <title>Draft genome of Erwinia mallotivora strain BT-MARDI, a papaya dieback pathogen.</title>
        <authorList>
            <person name="Redzuan R."/>
            <person name="Abu Bakar N."/>
            <person name="Badrun R."/>
            <person name="Mohd Raih M.F."/>
            <person name="Rozano L."/>
            <person name="Mat Amin N."/>
        </authorList>
    </citation>
    <scope>NUCLEOTIDE SEQUENCE [LARGE SCALE GENOMIC DNA]</scope>
    <source>
        <strain evidence="6 7">BT-MARDI</strain>
    </source>
</reference>
<comment type="caution">
    <text evidence="6">The sequence shown here is derived from an EMBL/GenBank/DDBJ whole genome shotgun (WGS) entry which is preliminary data.</text>
</comment>
<evidence type="ECO:0000256" key="1">
    <source>
        <dbReference type="ARBA" id="ARBA00009437"/>
    </source>
</evidence>
<dbReference type="SUPFAM" id="SSF53850">
    <property type="entry name" value="Periplasmic binding protein-like II"/>
    <property type="match status" value="1"/>
</dbReference>
<gene>
    <name evidence="6" type="ORF">BG55_00120</name>
</gene>
<keyword evidence="3" id="KW-0238">DNA-binding</keyword>
<accession>A0A014Q2J2</accession>
<dbReference type="InterPro" id="IPR000847">
    <property type="entry name" value="LysR_HTH_N"/>
</dbReference>
<evidence type="ECO:0000256" key="4">
    <source>
        <dbReference type="ARBA" id="ARBA00023163"/>
    </source>
</evidence>
<proteinExistence type="inferred from homology"/>
<evidence type="ECO:0000313" key="6">
    <source>
        <dbReference type="EMBL" id="EXU77372.1"/>
    </source>
</evidence>